<dbReference type="Gene3D" id="3.40.50.880">
    <property type="match status" value="1"/>
</dbReference>
<sequence length="342" mass="36474">MIPAMHRIVVLALPRFVLFDLAIPGQIFVLGLADCPGGPRYDVRLCGMEPGLVESSTGVPLHVAHGLDALREADTVIVPGKAGFGADGAAEVLTALRAAHAGGARVAAICTGAFVLAEAGLLDGRRATTHWAHAERLAAAHPEVLVDPAVLYVDDGEILTSAGVAAGVDLCLHMIRTDHGVEVANHAARRTVVPPHRSGGQAQYIERPVPDSAGGGLESTRLWLTEQLHRPLSLADMAAHAHLAERTFTRRFKAETGLSPLQWLQRRRLDHARRLLETTDATVEVVAARAGFPSALAMRERFRQATGTTPGQYRNAFLSPPAAAGRDGVKHRVRRESGLTDP</sequence>
<accession>A0A9W6IBM0</accession>
<dbReference type="AlphaFoldDB" id="A0A9W6IBM0"/>
<name>A0A9W6IBM0_9ACTN</name>
<proteinExistence type="predicted"/>
<dbReference type="Proteomes" id="UP001143474">
    <property type="component" value="Unassembled WGS sequence"/>
</dbReference>
<dbReference type="InterPro" id="IPR009057">
    <property type="entry name" value="Homeodomain-like_sf"/>
</dbReference>
<organism evidence="5 6">
    <name type="scientific">Streptosporangium carneum</name>
    <dbReference type="NCBI Taxonomy" id="47481"/>
    <lineage>
        <taxon>Bacteria</taxon>
        <taxon>Bacillati</taxon>
        <taxon>Actinomycetota</taxon>
        <taxon>Actinomycetes</taxon>
        <taxon>Streptosporangiales</taxon>
        <taxon>Streptosporangiaceae</taxon>
        <taxon>Streptosporangium</taxon>
    </lineage>
</organism>
<comment type="caution">
    <text evidence="5">The sequence shown here is derived from an EMBL/GenBank/DDBJ whole genome shotgun (WGS) entry which is preliminary data.</text>
</comment>
<dbReference type="GO" id="GO:0043565">
    <property type="term" value="F:sequence-specific DNA binding"/>
    <property type="evidence" value="ECO:0007669"/>
    <property type="project" value="InterPro"/>
</dbReference>
<evidence type="ECO:0000256" key="3">
    <source>
        <dbReference type="SAM" id="MobiDB-lite"/>
    </source>
</evidence>
<dbReference type="EMBL" id="BSEV01000034">
    <property type="protein sequence ID" value="GLK14599.1"/>
    <property type="molecule type" value="Genomic_DNA"/>
</dbReference>
<reference evidence="5" key="1">
    <citation type="journal article" date="2014" name="Int. J. Syst. Evol. Microbiol.">
        <title>Complete genome sequence of Corynebacterium casei LMG S-19264T (=DSM 44701T), isolated from a smear-ripened cheese.</title>
        <authorList>
            <consortium name="US DOE Joint Genome Institute (JGI-PGF)"/>
            <person name="Walter F."/>
            <person name="Albersmeier A."/>
            <person name="Kalinowski J."/>
            <person name="Ruckert C."/>
        </authorList>
    </citation>
    <scope>NUCLEOTIDE SEQUENCE</scope>
    <source>
        <strain evidence="5">VKM Ac-2007</strain>
    </source>
</reference>
<feature type="domain" description="HTH araC/xylS-type" evidence="4">
    <location>
        <begin position="218"/>
        <end position="316"/>
    </location>
</feature>
<dbReference type="Pfam" id="PF01965">
    <property type="entry name" value="DJ-1_PfpI"/>
    <property type="match status" value="1"/>
</dbReference>
<feature type="region of interest" description="Disordered" evidence="3">
    <location>
        <begin position="318"/>
        <end position="342"/>
    </location>
</feature>
<evidence type="ECO:0000256" key="1">
    <source>
        <dbReference type="ARBA" id="ARBA00023015"/>
    </source>
</evidence>
<dbReference type="PANTHER" id="PTHR43130">
    <property type="entry name" value="ARAC-FAMILY TRANSCRIPTIONAL REGULATOR"/>
    <property type="match status" value="1"/>
</dbReference>
<evidence type="ECO:0000313" key="6">
    <source>
        <dbReference type="Proteomes" id="UP001143474"/>
    </source>
</evidence>
<feature type="compositionally biased region" description="Basic and acidic residues" evidence="3">
    <location>
        <begin position="327"/>
        <end position="342"/>
    </location>
</feature>
<dbReference type="PROSITE" id="PS01124">
    <property type="entry name" value="HTH_ARAC_FAMILY_2"/>
    <property type="match status" value="1"/>
</dbReference>
<dbReference type="InterPro" id="IPR029062">
    <property type="entry name" value="Class_I_gatase-like"/>
</dbReference>
<dbReference type="SUPFAM" id="SSF52317">
    <property type="entry name" value="Class I glutamine amidotransferase-like"/>
    <property type="match status" value="1"/>
</dbReference>
<evidence type="ECO:0000259" key="4">
    <source>
        <dbReference type="PROSITE" id="PS01124"/>
    </source>
</evidence>
<dbReference type="InterPro" id="IPR018060">
    <property type="entry name" value="HTH_AraC"/>
</dbReference>
<keyword evidence="2" id="KW-0804">Transcription</keyword>
<keyword evidence="1" id="KW-0805">Transcription regulation</keyword>
<dbReference type="GO" id="GO:0003700">
    <property type="term" value="F:DNA-binding transcription factor activity"/>
    <property type="evidence" value="ECO:0007669"/>
    <property type="project" value="InterPro"/>
</dbReference>
<evidence type="ECO:0000256" key="2">
    <source>
        <dbReference type="ARBA" id="ARBA00023163"/>
    </source>
</evidence>
<dbReference type="CDD" id="cd03137">
    <property type="entry name" value="GATase1_AraC_1"/>
    <property type="match status" value="1"/>
</dbReference>
<keyword evidence="6" id="KW-1185">Reference proteome</keyword>
<dbReference type="SUPFAM" id="SSF46689">
    <property type="entry name" value="Homeodomain-like"/>
    <property type="match status" value="2"/>
</dbReference>
<dbReference type="Pfam" id="PF12833">
    <property type="entry name" value="HTH_18"/>
    <property type="match status" value="1"/>
</dbReference>
<dbReference type="Gene3D" id="1.10.10.60">
    <property type="entry name" value="Homeodomain-like"/>
    <property type="match status" value="1"/>
</dbReference>
<evidence type="ECO:0000313" key="5">
    <source>
        <dbReference type="EMBL" id="GLK14599.1"/>
    </source>
</evidence>
<reference evidence="5" key="2">
    <citation type="submission" date="2023-01" db="EMBL/GenBank/DDBJ databases">
        <authorList>
            <person name="Sun Q."/>
            <person name="Evtushenko L."/>
        </authorList>
    </citation>
    <scope>NUCLEOTIDE SEQUENCE</scope>
    <source>
        <strain evidence="5">VKM Ac-2007</strain>
    </source>
</reference>
<dbReference type="PANTHER" id="PTHR43130:SF3">
    <property type="entry name" value="HTH-TYPE TRANSCRIPTIONAL REGULATOR RV1931C"/>
    <property type="match status" value="1"/>
</dbReference>
<dbReference type="InterPro" id="IPR052158">
    <property type="entry name" value="INH-QAR"/>
</dbReference>
<dbReference type="InterPro" id="IPR002818">
    <property type="entry name" value="DJ-1/PfpI"/>
</dbReference>
<protein>
    <submittedName>
        <fullName evidence="5">AraC family transcriptional regulator</fullName>
    </submittedName>
</protein>
<gene>
    <name evidence="5" type="ORF">GCM10017600_80110</name>
</gene>
<dbReference type="SMART" id="SM00342">
    <property type="entry name" value="HTH_ARAC"/>
    <property type="match status" value="1"/>
</dbReference>